<reference evidence="2" key="3">
    <citation type="submission" date="2016-03" db="UniProtKB">
        <authorList>
            <consortium name="EnsemblProtists"/>
        </authorList>
    </citation>
    <scope>IDENTIFICATION</scope>
</reference>
<dbReference type="EnsemblProtists" id="EKX52128">
    <property type="protein sequence ID" value="EKX52128"/>
    <property type="gene ID" value="GUITHDRAFT_102030"/>
</dbReference>
<dbReference type="KEGG" id="gtt:GUITHDRAFT_102030"/>
<gene>
    <name evidence="1" type="ORF">GUITHDRAFT_102030</name>
</gene>
<reference evidence="3" key="2">
    <citation type="submission" date="2012-11" db="EMBL/GenBank/DDBJ databases">
        <authorList>
            <person name="Kuo A."/>
            <person name="Curtis B.A."/>
            <person name="Tanifuji G."/>
            <person name="Burki F."/>
            <person name="Gruber A."/>
            <person name="Irimia M."/>
            <person name="Maruyama S."/>
            <person name="Arias M.C."/>
            <person name="Ball S.G."/>
            <person name="Gile G.H."/>
            <person name="Hirakawa Y."/>
            <person name="Hopkins J.F."/>
            <person name="Rensing S.A."/>
            <person name="Schmutz J."/>
            <person name="Symeonidi A."/>
            <person name="Elias M."/>
            <person name="Eveleigh R.J."/>
            <person name="Herman E.K."/>
            <person name="Klute M.J."/>
            <person name="Nakayama T."/>
            <person name="Obornik M."/>
            <person name="Reyes-Prieto A."/>
            <person name="Armbrust E.V."/>
            <person name="Aves S.J."/>
            <person name="Beiko R.G."/>
            <person name="Coutinho P."/>
            <person name="Dacks J.B."/>
            <person name="Durnford D.G."/>
            <person name="Fast N.M."/>
            <person name="Green B.R."/>
            <person name="Grisdale C."/>
            <person name="Hempe F."/>
            <person name="Henrissat B."/>
            <person name="Hoppner M.P."/>
            <person name="Ishida K.-I."/>
            <person name="Kim E."/>
            <person name="Koreny L."/>
            <person name="Kroth P.G."/>
            <person name="Liu Y."/>
            <person name="Malik S.-B."/>
            <person name="Maier U.G."/>
            <person name="McRose D."/>
            <person name="Mock T."/>
            <person name="Neilson J.A."/>
            <person name="Onodera N.T."/>
            <person name="Poole A.M."/>
            <person name="Pritham E.J."/>
            <person name="Richards T.A."/>
            <person name="Rocap G."/>
            <person name="Roy S.W."/>
            <person name="Sarai C."/>
            <person name="Schaack S."/>
            <person name="Shirato S."/>
            <person name="Slamovits C.H."/>
            <person name="Spencer D.F."/>
            <person name="Suzuki S."/>
            <person name="Worden A.Z."/>
            <person name="Zauner S."/>
            <person name="Barry K."/>
            <person name="Bell C."/>
            <person name="Bharti A.K."/>
            <person name="Crow J.A."/>
            <person name="Grimwood J."/>
            <person name="Kramer R."/>
            <person name="Lindquist E."/>
            <person name="Lucas S."/>
            <person name="Salamov A."/>
            <person name="McFadden G.I."/>
            <person name="Lane C.E."/>
            <person name="Keeling P.J."/>
            <person name="Gray M.W."/>
            <person name="Grigoriev I.V."/>
            <person name="Archibald J.M."/>
        </authorList>
    </citation>
    <scope>NUCLEOTIDE SEQUENCE</scope>
    <source>
        <strain evidence="3">CCMP2712</strain>
    </source>
</reference>
<sequence length="183" mass="20889">MFMIKDEVEFSIPIECDCDIRVSICNALCLRRCKVHNELLFKVSAGKDFRIRKMPWIFSWFKKNKSQPALGPEVDYNSTRSEQGYAKIPGVGTVDLNCSRKTVHLPSVTSEESSDDEYRDRRSTQLRKSIVCPKSALVDSRGSMTVTELYLGPNKSPVCIILAEEYESYKPPKACRQRSRTPL</sequence>
<dbReference type="GeneID" id="17308821"/>
<dbReference type="HOGENOM" id="CLU_1477779_0_0_1"/>
<evidence type="ECO:0000313" key="2">
    <source>
        <dbReference type="EnsemblProtists" id="EKX52128"/>
    </source>
</evidence>
<dbReference type="EMBL" id="JH992973">
    <property type="protein sequence ID" value="EKX52128.1"/>
    <property type="molecule type" value="Genomic_DNA"/>
</dbReference>
<dbReference type="RefSeq" id="XP_005839108.1">
    <property type="nucleotide sequence ID" value="XM_005839051.1"/>
</dbReference>
<reference evidence="1 3" key="1">
    <citation type="journal article" date="2012" name="Nature">
        <title>Algal genomes reveal evolutionary mosaicism and the fate of nucleomorphs.</title>
        <authorList>
            <consortium name="DOE Joint Genome Institute"/>
            <person name="Curtis B.A."/>
            <person name="Tanifuji G."/>
            <person name="Burki F."/>
            <person name="Gruber A."/>
            <person name="Irimia M."/>
            <person name="Maruyama S."/>
            <person name="Arias M.C."/>
            <person name="Ball S.G."/>
            <person name="Gile G.H."/>
            <person name="Hirakawa Y."/>
            <person name="Hopkins J.F."/>
            <person name="Kuo A."/>
            <person name="Rensing S.A."/>
            <person name="Schmutz J."/>
            <person name="Symeonidi A."/>
            <person name="Elias M."/>
            <person name="Eveleigh R.J."/>
            <person name="Herman E.K."/>
            <person name="Klute M.J."/>
            <person name="Nakayama T."/>
            <person name="Obornik M."/>
            <person name="Reyes-Prieto A."/>
            <person name="Armbrust E.V."/>
            <person name="Aves S.J."/>
            <person name="Beiko R.G."/>
            <person name="Coutinho P."/>
            <person name="Dacks J.B."/>
            <person name="Durnford D.G."/>
            <person name="Fast N.M."/>
            <person name="Green B.R."/>
            <person name="Grisdale C.J."/>
            <person name="Hempel F."/>
            <person name="Henrissat B."/>
            <person name="Hoppner M.P."/>
            <person name="Ishida K."/>
            <person name="Kim E."/>
            <person name="Koreny L."/>
            <person name="Kroth P.G."/>
            <person name="Liu Y."/>
            <person name="Malik S.B."/>
            <person name="Maier U.G."/>
            <person name="McRose D."/>
            <person name="Mock T."/>
            <person name="Neilson J.A."/>
            <person name="Onodera N.T."/>
            <person name="Poole A.M."/>
            <person name="Pritham E.J."/>
            <person name="Richards T.A."/>
            <person name="Rocap G."/>
            <person name="Roy S.W."/>
            <person name="Sarai C."/>
            <person name="Schaack S."/>
            <person name="Shirato S."/>
            <person name="Slamovits C.H."/>
            <person name="Spencer D.F."/>
            <person name="Suzuki S."/>
            <person name="Worden A.Z."/>
            <person name="Zauner S."/>
            <person name="Barry K."/>
            <person name="Bell C."/>
            <person name="Bharti A.K."/>
            <person name="Crow J.A."/>
            <person name="Grimwood J."/>
            <person name="Kramer R."/>
            <person name="Lindquist E."/>
            <person name="Lucas S."/>
            <person name="Salamov A."/>
            <person name="McFadden G.I."/>
            <person name="Lane C.E."/>
            <person name="Keeling P.J."/>
            <person name="Gray M.W."/>
            <person name="Grigoriev I.V."/>
            <person name="Archibald J.M."/>
        </authorList>
    </citation>
    <scope>NUCLEOTIDE SEQUENCE</scope>
    <source>
        <strain evidence="1 3">CCMP2712</strain>
    </source>
</reference>
<accession>L1JVK1</accession>
<dbReference type="AlphaFoldDB" id="L1JVK1"/>
<keyword evidence="3" id="KW-1185">Reference proteome</keyword>
<protein>
    <submittedName>
        <fullName evidence="1 2">Uncharacterized protein</fullName>
    </submittedName>
</protein>
<evidence type="ECO:0000313" key="3">
    <source>
        <dbReference type="Proteomes" id="UP000011087"/>
    </source>
</evidence>
<organism evidence="1">
    <name type="scientific">Guillardia theta (strain CCMP2712)</name>
    <name type="common">Cryptophyte</name>
    <dbReference type="NCBI Taxonomy" id="905079"/>
    <lineage>
        <taxon>Eukaryota</taxon>
        <taxon>Cryptophyceae</taxon>
        <taxon>Pyrenomonadales</taxon>
        <taxon>Geminigeraceae</taxon>
        <taxon>Guillardia</taxon>
    </lineage>
</organism>
<evidence type="ECO:0000313" key="1">
    <source>
        <dbReference type="EMBL" id="EKX52128.1"/>
    </source>
</evidence>
<name>L1JVK1_GUITC</name>
<dbReference type="Proteomes" id="UP000011087">
    <property type="component" value="Unassembled WGS sequence"/>
</dbReference>
<proteinExistence type="predicted"/>
<dbReference type="PaxDb" id="55529-EKX52128"/>